<dbReference type="InterPro" id="IPR036514">
    <property type="entry name" value="SGNH_hydro_sf"/>
</dbReference>
<accession>A0A5C8P9P8</accession>
<dbReference type="AlphaFoldDB" id="A0A5C8P9P8"/>
<gene>
    <name evidence="2" type="ORF">FHP25_34795</name>
</gene>
<protein>
    <recommendedName>
        <fullName evidence="1">SGNH hydrolase-type esterase domain-containing protein</fullName>
    </recommendedName>
</protein>
<dbReference type="Gene3D" id="3.40.50.1110">
    <property type="entry name" value="SGNH hydrolase"/>
    <property type="match status" value="1"/>
</dbReference>
<dbReference type="GO" id="GO:0016788">
    <property type="term" value="F:hydrolase activity, acting on ester bonds"/>
    <property type="evidence" value="ECO:0007669"/>
    <property type="project" value="UniProtKB-ARBA"/>
</dbReference>
<dbReference type="SUPFAM" id="SSF52266">
    <property type="entry name" value="SGNH hydrolase"/>
    <property type="match status" value="1"/>
</dbReference>
<evidence type="ECO:0000313" key="2">
    <source>
        <dbReference type="EMBL" id="TXL70401.1"/>
    </source>
</evidence>
<name>A0A5C8P9P8_9HYPH</name>
<evidence type="ECO:0000259" key="1">
    <source>
        <dbReference type="Pfam" id="PF13472"/>
    </source>
</evidence>
<keyword evidence="3" id="KW-1185">Reference proteome</keyword>
<sequence length="207" mass="22958">MRVARSIAAGGCTLLGRFLMVLLASAWAWPVQAEPPPNIALLGDSFAVGLAPFFKVRVRHAVIGGSVQYYWEDTPGINNQTHVVVVLGTNDSLEYGLENSVAYTHQVERIVTHLVQRGREVLWVGPPCILPGHTTLSDDRVREVDALQEETLSRLGLRQARHVSLRPLTERSGVCVTDNREPDQVHFTARGYEAVTRFILSQLRSLP</sequence>
<reference evidence="2 3" key="1">
    <citation type="submission" date="2019-06" db="EMBL/GenBank/DDBJ databases">
        <title>New taxonomy in bacterial strain CC-CFT640, isolated from vineyard.</title>
        <authorList>
            <person name="Lin S.-Y."/>
            <person name="Tsai C.-F."/>
            <person name="Young C.-C."/>
        </authorList>
    </citation>
    <scope>NUCLEOTIDE SEQUENCE [LARGE SCALE GENOMIC DNA]</scope>
    <source>
        <strain evidence="2 3">CC-CFT640</strain>
    </source>
</reference>
<dbReference type="Pfam" id="PF13472">
    <property type="entry name" value="Lipase_GDSL_2"/>
    <property type="match status" value="1"/>
</dbReference>
<dbReference type="InterPro" id="IPR013830">
    <property type="entry name" value="SGNH_hydro"/>
</dbReference>
<organism evidence="2 3">
    <name type="scientific">Vineibacter terrae</name>
    <dbReference type="NCBI Taxonomy" id="2586908"/>
    <lineage>
        <taxon>Bacteria</taxon>
        <taxon>Pseudomonadati</taxon>
        <taxon>Pseudomonadota</taxon>
        <taxon>Alphaproteobacteria</taxon>
        <taxon>Hyphomicrobiales</taxon>
        <taxon>Vineibacter</taxon>
    </lineage>
</organism>
<dbReference type="EMBL" id="VDUZ01000060">
    <property type="protein sequence ID" value="TXL70401.1"/>
    <property type="molecule type" value="Genomic_DNA"/>
</dbReference>
<comment type="caution">
    <text evidence="2">The sequence shown here is derived from an EMBL/GenBank/DDBJ whole genome shotgun (WGS) entry which is preliminary data.</text>
</comment>
<proteinExistence type="predicted"/>
<dbReference type="Proteomes" id="UP000321638">
    <property type="component" value="Unassembled WGS sequence"/>
</dbReference>
<feature type="domain" description="SGNH hydrolase-type esterase" evidence="1">
    <location>
        <begin position="70"/>
        <end position="194"/>
    </location>
</feature>
<dbReference type="OrthoDB" id="9805649at2"/>
<evidence type="ECO:0000313" key="3">
    <source>
        <dbReference type="Proteomes" id="UP000321638"/>
    </source>
</evidence>